<gene>
    <name evidence="5" type="ORF">CHR90_02380</name>
</gene>
<protein>
    <recommendedName>
        <fullName evidence="7">Baseplate protein</fullName>
    </recommendedName>
</protein>
<comment type="caution">
    <text evidence="5">The sequence shown here is derived from an EMBL/GenBank/DDBJ whole genome shotgun (WGS) entry which is preliminary data.</text>
</comment>
<name>A0A255XWJ0_9PROT</name>
<evidence type="ECO:0000313" key="6">
    <source>
        <dbReference type="Proteomes" id="UP000216361"/>
    </source>
</evidence>
<dbReference type="AlphaFoldDB" id="A0A255XWJ0"/>
<dbReference type="InterPro" id="IPR049354">
    <property type="entry name" value="GpP-like_N"/>
</dbReference>
<dbReference type="Pfam" id="PF22255">
    <property type="entry name" value="Gp44-like_2nd"/>
    <property type="match status" value="1"/>
</dbReference>
<dbReference type="PIRSF" id="PIRSF004440">
    <property type="entry name" value="GpP"/>
    <property type="match status" value="1"/>
</dbReference>
<dbReference type="Gene3D" id="2.30.300.10">
    <property type="entry name" value="Baseplate protein-like domain - beta roll fold"/>
    <property type="match status" value="1"/>
</dbReference>
<feature type="region of interest" description="Disordered" evidence="1">
    <location>
        <begin position="345"/>
        <end position="364"/>
    </location>
</feature>
<evidence type="ECO:0000259" key="3">
    <source>
        <dbReference type="Pfam" id="PF21929"/>
    </source>
</evidence>
<accession>A0A255XWJ0</accession>
<dbReference type="InterPro" id="IPR053982">
    <property type="entry name" value="Gp44/GpP-like_C"/>
</dbReference>
<proteinExistence type="predicted"/>
<dbReference type="EMBL" id="NOXS01000023">
    <property type="protein sequence ID" value="OYQ21346.1"/>
    <property type="molecule type" value="Genomic_DNA"/>
</dbReference>
<dbReference type="InterPro" id="IPR026276">
    <property type="entry name" value="Baseplate_GpP"/>
</dbReference>
<evidence type="ECO:0000313" key="5">
    <source>
        <dbReference type="EMBL" id="OYQ21346.1"/>
    </source>
</evidence>
<evidence type="ECO:0000256" key="1">
    <source>
        <dbReference type="SAM" id="MobiDB-lite"/>
    </source>
</evidence>
<dbReference type="Pfam" id="PF21683">
    <property type="entry name" value="GpP-like_1st"/>
    <property type="match status" value="1"/>
</dbReference>
<evidence type="ECO:0000259" key="4">
    <source>
        <dbReference type="Pfam" id="PF22255"/>
    </source>
</evidence>
<feature type="domain" description="Baseplate hub protein gp44-like N-terminal" evidence="2">
    <location>
        <begin position="5"/>
        <end position="100"/>
    </location>
</feature>
<sequence length="364" mass="38541">MTEEKVTLRVNGADYGGWTSVRVIADVREGAINFNLSLSERWPEPRAGETGGVTIVSRAIRMGDACEVRIGGTLVCTGYVDRLEKSYSAQDHQVSVSGRSKTSDLIDSAIPRQQQIRGKKLEEIARDLCAPHGINVIVEADTGAPIEEFHAKIGESVHGELTRLCALRALLVSDGPGGDIILTRSGASGGRATLRLGTSPIRSASAQWDGADRFGTTIVRGQQPLGGSGLRDGPAVALGESVAEDPEIRPNRVRLLTARGRATVDDLRQQADQDIRRRKGAASSLSYSLAGWRHSGGGLWWKGLTVRVQDDLLGIDGDYRISSVVLAISGQGTTADLTLALPEAYTDPSDPTPGGGLGVAEEAA</sequence>
<dbReference type="OrthoDB" id="9016931at2"/>
<keyword evidence="6" id="KW-1185">Reference proteome</keyword>
<dbReference type="Pfam" id="PF21929">
    <property type="entry name" value="GpP_4th"/>
    <property type="match status" value="1"/>
</dbReference>
<dbReference type="Gene3D" id="3.30.1920.10">
    <property type="entry name" value="Baseplate protein-like domains - 2 layer sandwich fold"/>
    <property type="match status" value="1"/>
</dbReference>
<dbReference type="InterPro" id="IPR023399">
    <property type="entry name" value="Baseplate-like_2-layer_sand"/>
</dbReference>
<dbReference type="Proteomes" id="UP000216361">
    <property type="component" value="Unassembled WGS sequence"/>
</dbReference>
<evidence type="ECO:0000259" key="2">
    <source>
        <dbReference type="Pfam" id="PF21683"/>
    </source>
</evidence>
<organism evidence="5 6">
    <name type="scientific">Elstera cyanobacteriorum</name>
    <dbReference type="NCBI Taxonomy" id="2022747"/>
    <lineage>
        <taxon>Bacteria</taxon>
        <taxon>Pseudomonadati</taxon>
        <taxon>Pseudomonadota</taxon>
        <taxon>Alphaproteobacteria</taxon>
        <taxon>Rhodospirillales</taxon>
        <taxon>Rhodospirillaceae</taxon>
        <taxon>Elstera</taxon>
    </lineage>
</organism>
<feature type="domain" description="Baseplate hub protein gp44/GpP-like C-terminal" evidence="3">
    <location>
        <begin position="269"/>
        <end position="345"/>
    </location>
</feature>
<dbReference type="Gene3D" id="3.55.50.10">
    <property type="entry name" value="Baseplate protein-like domains"/>
    <property type="match status" value="1"/>
</dbReference>
<reference evidence="5 6" key="1">
    <citation type="submission" date="2017-07" db="EMBL/GenBank/DDBJ databases">
        <title>Elstera cyanobacteriorum sp. nov., a novel bacterium isolated from cyanobacterial aggregates in a eutrophic lake.</title>
        <authorList>
            <person name="Cai H."/>
        </authorList>
    </citation>
    <scope>NUCLEOTIDE SEQUENCE [LARGE SCALE GENOMIC DNA]</scope>
    <source>
        <strain evidence="5 6">TH019</strain>
    </source>
</reference>
<feature type="domain" description="Baseplate hub protein gp44/GpP-like second" evidence="4">
    <location>
        <begin position="102"/>
        <end position="184"/>
    </location>
</feature>
<dbReference type="RefSeq" id="WP_094407342.1">
    <property type="nucleotide sequence ID" value="NZ_BMJZ01000010.1"/>
</dbReference>
<evidence type="ECO:0008006" key="7">
    <source>
        <dbReference type="Google" id="ProtNLM"/>
    </source>
</evidence>
<dbReference type="SUPFAM" id="SSF69279">
    <property type="entry name" value="Phage tail proteins"/>
    <property type="match status" value="2"/>
</dbReference>
<dbReference type="InterPro" id="IPR053981">
    <property type="entry name" value="Gp44/GpP-like_2nd"/>
</dbReference>